<gene>
    <name evidence="2" type="ORF">CEPIT_LOCUS24629</name>
</gene>
<evidence type="ECO:0000313" key="2">
    <source>
        <dbReference type="EMBL" id="CAH9122656.1"/>
    </source>
</evidence>
<sequence length="174" mass="19493">MAFPNWANEWELVTEDGGSLVYKRPKRSRIDSQITASRHDGGSPDKILQARKRAALLNLKHKYAAEIQLWENLSNTLKATQDKPYIQLSASSSNHVAGAPAPPAHSEDNSPHPYIDEFLSQAEIQGAMIADISKRCDAAVAWCSAQEERLKKPFMDLPIWEPSPHKLIYSLCQE</sequence>
<evidence type="ECO:0000313" key="3">
    <source>
        <dbReference type="Proteomes" id="UP001152523"/>
    </source>
</evidence>
<protein>
    <submittedName>
        <fullName evidence="2">Uncharacterized protein</fullName>
    </submittedName>
</protein>
<dbReference type="EMBL" id="CAMAPF010000926">
    <property type="protein sequence ID" value="CAH9122656.1"/>
    <property type="molecule type" value="Genomic_DNA"/>
</dbReference>
<proteinExistence type="predicted"/>
<accession>A0AAV0EFL3</accession>
<comment type="caution">
    <text evidence="2">The sequence shown here is derived from an EMBL/GenBank/DDBJ whole genome shotgun (WGS) entry which is preliminary data.</text>
</comment>
<dbReference type="Proteomes" id="UP001152523">
    <property type="component" value="Unassembled WGS sequence"/>
</dbReference>
<evidence type="ECO:0000256" key="1">
    <source>
        <dbReference type="SAM" id="MobiDB-lite"/>
    </source>
</evidence>
<dbReference type="PANTHER" id="PTHR35737:SF1">
    <property type="entry name" value="CRYPTIC LOCI REGULATOR"/>
    <property type="match status" value="1"/>
</dbReference>
<feature type="region of interest" description="Disordered" evidence="1">
    <location>
        <begin position="92"/>
        <end position="111"/>
    </location>
</feature>
<reference evidence="2" key="1">
    <citation type="submission" date="2022-07" db="EMBL/GenBank/DDBJ databases">
        <authorList>
            <person name="Macas J."/>
            <person name="Novak P."/>
            <person name="Neumann P."/>
        </authorList>
    </citation>
    <scope>NUCLEOTIDE SEQUENCE</scope>
</reference>
<keyword evidence="3" id="KW-1185">Reference proteome</keyword>
<name>A0AAV0EFL3_9ASTE</name>
<dbReference type="PANTHER" id="PTHR35737">
    <property type="entry name" value="CRYPTIC LOCI REGULATOR"/>
    <property type="match status" value="1"/>
</dbReference>
<organism evidence="2 3">
    <name type="scientific">Cuscuta epithymum</name>
    <dbReference type="NCBI Taxonomy" id="186058"/>
    <lineage>
        <taxon>Eukaryota</taxon>
        <taxon>Viridiplantae</taxon>
        <taxon>Streptophyta</taxon>
        <taxon>Embryophyta</taxon>
        <taxon>Tracheophyta</taxon>
        <taxon>Spermatophyta</taxon>
        <taxon>Magnoliopsida</taxon>
        <taxon>eudicotyledons</taxon>
        <taxon>Gunneridae</taxon>
        <taxon>Pentapetalae</taxon>
        <taxon>asterids</taxon>
        <taxon>lamiids</taxon>
        <taxon>Solanales</taxon>
        <taxon>Convolvulaceae</taxon>
        <taxon>Cuscuteae</taxon>
        <taxon>Cuscuta</taxon>
        <taxon>Cuscuta subgen. Cuscuta</taxon>
    </lineage>
</organism>
<dbReference type="AlphaFoldDB" id="A0AAV0EFL3"/>